<name>A0A7R8CZH6_LEPSM</name>
<dbReference type="OrthoDB" id="6382221at2759"/>
<evidence type="ECO:0000313" key="11">
    <source>
        <dbReference type="EMBL" id="CAF2934595.1"/>
    </source>
</evidence>
<dbReference type="SMART" id="SM00355">
    <property type="entry name" value="ZnF_C2H2"/>
    <property type="match status" value="6"/>
</dbReference>
<gene>
    <name evidence="11" type="ORF">LSAA_10426</name>
</gene>
<sequence>MYSSLLLQELTQQRLNETHCDVKLSIGSSSSFTPIKAHACILEAESTFFQNLFDELSDKDINLLETSLANICKSEVLQNVLPGIINAIYTGHIPPLETKEEMMLFDAFGFKHLSSPNLGAFSLNQDHGENSDVQTMDVSFCHKCHLLFTSKEEFFEHRPKSQKDLEIHIKLHAMDPEKPYFCLQCDSRFPNKKTLNHHLPKHSIETPHVCNICTKGFKWKHSLASHMATHSSAKKFNCEDCGFSTSQASTFKLHSRIHSGKTHKCPVKSCPFQTVRKQNLVQHSLTHFKVKPYQCELCGKAFSLAKNMRRHRALHHDPTTPKYTCDLCSYSTVRSDKYMEHLRRNHPEEKDRLIAEKKKAKENIDMTSKMTSFNHIFEPINPPNKMVTDGSSDTFVETLVYVFLIIHKHFKLSKCWILIKNFTPNHREKNEHDVAQVILKRLCFNFYLWMYRGAIFCTHLSTSR</sequence>
<evidence type="ECO:0000313" key="12">
    <source>
        <dbReference type="Proteomes" id="UP000675881"/>
    </source>
</evidence>
<evidence type="ECO:0000256" key="6">
    <source>
        <dbReference type="ARBA" id="ARBA00022833"/>
    </source>
</evidence>
<evidence type="ECO:0000256" key="8">
    <source>
        <dbReference type="ARBA" id="ARBA00023125"/>
    </source>
</evidence>
<evidence type="ECO:0000256" key="4">
    <source>
        <dbReference type="ARBA" id="ARBA00022737"/>
    </source>
</evidence>
<proteinExistence type="inferred from homology"/>
<evidence type="ECO:0000256" key="7">
    <source>
        <dbReference type="ARBA" id="ARBA00023015"/>
    </source>
</evidence>
<evidence type="ECO:0000256" key="2">
    <source>
        <dbReference type="ARBA" id="ARBA00006991"/>
    </source>
</evidence>
<keyword evidence="6" id="KW-0862">Zinc</keyword>
<dbReference type="EMBL" id="HG994584">
    <property type="protein sequence ID" value="CAF2934595.1"/>
    <property type="molecule type" value="Genomic_DNA"/>
</dbReference>
<dbReference type="GO" id="GO:0003690">
    <property type="term" value="F:double-stranded DNA binding"/>
    <property type="evidence" value="ECO:0007669"/>
    <property type="project" value="UniProtKB-ARBA"/>
</dbReference>
<dbReference type="InterPro" id="IPR000210">
    <property type="entry name" value="BTB/POZ_dom"/>
</dbReference>
<keyword evidence="3" id="KW-0479">Metal-binding</keyword>
<dbReference type="PROSITE" id="PS50157">
    <property type="entry name" value="ZINC_FINGER_C2H2_2"/>
    <property type="match status" value="6"/>
</dbReference>
<dbReference type="AlphaFoldDB" id="A0A7R8CZH6"/>
<dbReference type="PROSITE" id="PS50097">
    <property type="entry name" value="BTB"/>
    <property type="match status" value="1"/>
</dbReference>
<organism evidence="11 12">
    <name type="scientific">Lepeophtheirus salmonis</name>
    <name type="common">Salmon louse</name>
    <name type="synonym">Caligus salmonis</name>
    <dbReference type="NCBI Taxonomy" id="72036"/>
    <lineage>
        <taxon>Eukaryota</taxon>
        <taxon>Metazoa</taxon>
        <taxon>Ecdysozoa</taxon>
        <taxon>Arthropoda</taxon>
        <taxon>Crustacea</taxon>
        <taxon>Multicrustacea</taxon>
        <taxon>Hexanauplia</taxon>
        <taxon>Copepoda</taxon>
        <taxon>Siphonostomatoida</taxon>
        <taxon>Caligidae</taxon>
        <taxon>Lepeophtheirus</taxon>
    </lineage>
</organism>
<accession>A0A7R8CZH6</accession>
<evidence type="ECO:0000256" key="9">
    <source>
        <dbReference type="ARBA" id="ARBA00023163"/>
    </source>
</evidence>
<comment type="similarity">
    <text evidence="2">Belongs to the krueppel C2H2-type zinc-finger protein family.</text>
</comment>
<dbReference type="GO" id="GO:0008270">
    <property type="term" value="F:zinc ion binding"/>
    <property type="evidence" value="ECO:0007669"/>
    <property type="project" value="UniProtKB-KW"/>
</dbReference>
<dbReference type="Pfam" id="PF00096">
    <property type="entry name" value="zf-C2H2"/>
    <property type="match status" value="2"/>
</dbReference>
<dbReference type="InterPro" id="IPR011333">
    <property type="entry name" value="SKP1/BTB/POZ_sf"/>
</dbReference>
<keyword evidence="5" id="KW-0863">Zinc-finger</keyword>
<dbReference type="PANTHER" id="PTHR24379:SF121">
    <property type="entry name" value="C2H2-TYPE DOMAIN-CONTAINING PROTEIN"/>
    <property type="match status" value="1"/>
</dbReference>
<evidence type="ECO:0000256" key="3">
    <source>
        <dbReference type="ARBA" id="ARBA00022723"/>
    </source>
</evidence>
<comment type="subcellular location">
    <subcellularLocation>
        <location evidence="1">Nucleus</location>
    </subcellularLocation>
</comment>
<keyword evidence="12" id="KW-1185">Reference proteome</keyword>
<dbReference type="Pfam" id="PF00651">
    <property type="entry name" value="BTB"/>
    <property type="match status" value="1"/>
</dbReference>
<evidence type="ECO:0000256" key="1">
    <source>
        <dbReference type="ARBA" id="ARBA00004123"/>
    </source>
</evidence>
<keyword evidence="9" id="KW-0804">Transcription</keyword>
<dbReference type="PROSITE" id="PS00028">
    <property type="entry name" value="ZINC_FINGER_C2H2_1"/>
    <property type="match status" value="3"/>
</dbReference>
<dbReference type="Gene3D" id="3.30.160.60">
    <property type="entry name" value="Classic Zinc Finger"/>
    <property type="match status" value="3"/>
</dbReference>
<dbReference type="Proteomes" id="UP000675881">
    <property type="component" value="Chromosome 5"/>
</dbReference>
<dbReference type="FunFam" id="3.30.160.60:FF:001370">
    <property type="entry name" value="Zinc finger protein"/>
    <property type="match status" value="1"/>
</dbReference>
<keyword evidence="4" id="KW-0677">Repeat</keyword>
<protein>
    <submittedName>
        <fullName evidence="11">(salmon louse) hypothetical protein</fullName>
    </submittedName>
</protein>
<keyword evidence="7" id="KW-0805">Transcription regulation</keyword>
<evidence type="ECO:0000256" key="5">
    <source>
        <dbReference type="ARBA" id="ARBA00022771"/>
    </source>
</evidence>
<evidence type="ECO:0000256" key="10">
    <source>
        <dbReference type="ARBA" id="ARBA00023242"/>
    </source>
</evidence>
<dbReference type="FunFam" id="3.30.160.60:FF:000065">
    <property type="entry name" value="B-cell CLL/lymphoma 6, member B"/>
    <property type="match status" value="2"/>
</dbReference>
<keyword evidence="10" id="KW-0539">Nucleus</keyword>
<dbReference type="PANTHER" id="PTHR24379">
    <property type="entry name" value="KRAB AND ZINC FINGER DOMAIN-CONTAINING"/>
    <property type="match status" value="1"/>
</dbReference>
<dbReference type="InterPro" id="IPR036236">
    <property type="entry name" value="Znf_C2H2_sf"/>
</dbReference>
<dbReference type="Gene3D" id="3.30.710.10">
    <property type="entry name" value="Potassium Channel Kv1.1, Chain A"/>
    <property type="match status" value="1"/>
</dbReference>
<keyword evidence="8" id="KW-0238">DNA-binding</keyword>
<reference evidence="11" key="1">
    <citation type="submission" date="2021-02" db="EMBL/GenBank/DDBJ databases">
        <authorList>
            <person name="Bekaert M."/>
        </authorList>
    </citation>
    <scope>NUCLEOTIDE SEQUENCE</scope>
    <source>
        <strain evidence="11">IoA-00</strain>
    </source>
</reference>
<dbReference type="SUPFAM" id="SSF57667">
    <property type="entry name" value="beta-beta-alpha zinc fingers"/>
    <property type="match status" value="3"/>
</dbReference>
<dbReference type="SUPFAM" id="SSF54695">
    <property type="entry name" value="POZ domain"/>
    <property type="match status" value="1"/>
</dbReference>
<dbReference type="GO" id="GO:0005634">
    <property type="term" value="C:nucleus"/>
    <property type="evidence" value="ECO:0007669"/>
    <property type="project" value="UniProtKB-SubCell"/>
</dbReference>
<dbReference type="InterPro" id="IPR013087">
    <property type="entry name" value="Znf_C2H2_type"/>
</dbReference>